<comment type="function">
    <text evidence="6">Ubiquitin-binding protein that specifically recognizes and binds 'Lys-63'-linked ubiquitin. Does not bind 'Lys-48'-linked ubiquitin. Positively regulates the internalization of ligand-activated EGFR by binding to the Ub moiety of ubiquitinated EGFR at the cell membrane.</text>
</comment>
<dbReference type="InterPro" id="IPR002110">
    <property type="entry name" value="Ankyrin_rpt"/>
</dbReference>
<keyword evidence="4" id="KW-0677">Repeat</keyword>
<dbReference type="InterPro" id="IPR055285">
    <property type="entry name" value="ANKRD13_C"/>
</dbReference>
<dbReference type="SMART" id="SM00248">
    <property type="entry name" value="ANK"/>
    <property type="match status" value="1"/>
</dbReference>
<dbReference type="EMBL" id="JAHQIW010005099">
    <property type="protein sequence ID" value="KAJ1364901.1"/>
    <property type="molecule type" value="Genomic_DNA"/>
</dbReference>
<dbReference type="PANTHER" id="PTHR12447">
    <property type="entry name" value="ANKYRIN REPEAT DOMAIN-CONTAINING PROTEIN 13"/>
    <property type="match status" value="1"/>
</dbReference>
<evidence type="ECO:0000256" key="1">
    <source>
        <dbReference type="ARBA" id="ARBA00004236"/>
    </source>
</evidence>
<dbReference type="InterPro" id="IPR021832">
    <property type="entry name" value="ANKRD13"/>
</dbReference>
<evidence type="ECO:0000313" key="9">
    <source>
        <dbReference type="EMBL" id="KAJ1364901.1"/>
    </source>
</evidence>
<keyword evidence="10" id="KW-1185">Reference proteome</keyword>
<feature type="repeat" description="ANK" evidence="7">
    <location>
        <begin position="41"/>
        <end position="73"/>
    </location>
</feature>
<reference evidence="9" key="1">
    <citation type="submission" date="2021-06" db="EMBL/GenBank/DDBJ databases">
        <title>Parelaphostrongylus tenuis whole genome reference sequence.</title>
        <authorList>
            <person name="Garwood T.J."/>
            <person name="Larsen P.A."/>
            <person name="Fountain-Jones N.M."/>
            <person name="Garbe J.R."/>
            <person name="Macchietto M.G."/>
            <person name="Kania S.A."/>
            <person name="Gerhold R.W."/>
            <person name="Richards J.E."/>
            <person name="Wolf T.M."/>
        </authorList>
    </citation>
    <scope>NUCLEOTIDE SEQUENCE</scope>
    <source>
        <strain evidence="9">MNPRO001-30</strain>
        <tissue evidence="9">Meninges</tissue>
    </source>
</reference>
<dbReference type="PROSITE" id="PS50088">
    <property type="entry name" value="ANK_REPEAT"/>
    <property type="match status" value="1"/>
</dbReference>
<dbReference type="PANTHER" id="PTHR12447:SF31">
    <property type="entry name" value="LD31969P"/>
    <property type="match status" value="1"/>
</dbReference>
<comment type="subcellular location">
    <subcellularLocation>
        <location evidence="1">Cell membrane</location>
    </subcellularLocation>
    <subcellularLocation>
        <location evidence="2">Late endosome</location>
    </subcellularLocation>
</comment>
<dbReference type="InterPro" id="IPR003903">
    <property type="entry name" value="UIM_dom"/>
</dbReference>
<gene>
    <name evidence="9" type="ORF">KIN20_025092</name>
</gene>
<dbReference type="AlphaFoldDB" id="A0AAD5QXQ3"/>
<keyword evidence="3" id="KW-1003">Cell membrane</keyword>
<dbReference type="Pfam" id="PF11904">
    <property type="entry name" value="ANKRD13_C"/>
    <property type="match status" value="1"/>
</dbReference>
<dbReference type="SMART" id="SM00726">
    <property type="entry name" value="UIM"/>
    <property type="match status" value="3"/>
</dbReference>
<evidence type="ECO:0000256" key="6">
    <source>
        <dbReference type="ARBA" id="ARBA00024956"/>
    </source>
</evidence>
<dbReference type="PROSITE" id="PS50297">
    <property type="entry name" value="ANK_REP_REGION"/>
    <property type="match status" value="1"/>
</dbReference>
<comment type="caution">
    <text evidence="9">The sequence shown here is derived from an EMBL/GenBank/DDBJ whole genome shotgun (WGS) entry which is preliminary data.</text>
</comment>
<dbReference type="Gene3D" id="1.25.40.20">
    <property type="entry name" value="Ankyrin repeat-containing domain"/>
    <property type="match status" value="1"/>
</dbReference>
<evidence type="ECO:0000256" key="2">
    <source>
        <dbReference type="ARBA" id="ARBA00004603"/>
    </source>
</evidence>
<proteinExistence type="predicted"/>
<sequence>MNRRLQAEFPLHRLVYLDDVDELHSALDETDSEELEKLDCRGRTPLMLAVTMGHKQCAYELLRRGADADSQNKGMWSVSHEAISFGDRELVKNVLMYRDHQRGLKGAQSMKECLKKLENSADFYCEMRWEFSSWVPFISRMCPSDTYKVFKQGSKVRIDTTLIGFESTSWKRGNQSYIFRLDKNDSPEFVIIDHESRTATLQTLSTDEPLEDFTPSETAIEMRMTSPISTTYIDVDKIGFERSYRGGLLKWISSAEKTEMVDEYECKVFNASNVNLVTKTRSEHLSEEDLARTKENDTSNFLTNLLSTIRSESCEESTSENLLDTGLTVDEYLDETFPLNGDIGRPKQVSKKSNSFKATLWLAEDYPLSFQEQLMPIVDLMAANSAHFARLHKFIRMQLPAGFPVRIEIPLFHVVSAKITLGRVNEPGPFVTPLETASSFKVLTVAIDEDVFNVPRSYTTIDDSNTSLWWPDDENDMSNLHGGTSPFYHPSMQQQEEMLLQLAIQESFRQCDFVQEAGRSGQDRSNPQSDSLPYDEEIQEQRQLAQAIHESLRLSDYRAFNAEDDTGEVVEDELALALRLSRDEERQRQEEARKEEEEFERVLRISLMEK</sequence>
<feature type="domain" description="Ankyrin repeat" evidence="8">
    <location>
        <begin position="157"/>
        <end position="459"/>
    </location>
</feature>
<evidence type="ECO:0000256" key="3">
    <source>
        <dbReference type="ARBA" id="ARBA00022475"/>
    </source>
</evidence>
<dbReference type="InterPro" id="IPR036770">
    <property type="entry name" value="Ankyrin_rpt-contain_sf"/>
</dbReference>
<protein>
    <recommendedName>
        <fullName evidence="8">Ankyrin repeat domain-containing protein</fullName>
    </recommendedName>
</protein>
<dbReference type="PROSITE" id="PS50330">
    <property type="entry name" value="UIM"/>
    <property type="match status" value="1"/>
</dbReference>
<dbReference type="GO" id="GO:0005886">
    <property type="term" value="C:plasma membrane"/>
    <property type="evidence" value="ECO:0007669"/>
    <property type="project" value="UniProtKB-SubCell"/>
</dbReference>
<dbReference type="GO" id="GO:0005770">
    <property type="term" value="C:late endosome"/>
    <property type="evidence" value="ECO:0007669"/>
    <property type="project" value="UniProtKB-SubCell"/>
</dbReference>
<evidence type="ECO:0000256" key="5">
    <source>
        <dbReference type="ARBA" id="ARBA00023136"/>
    </source>
</evidence>
<evidence type="ECO:0000259" key="8">
    <source>
        <dbReference type="Pfam" id="PF11904"/>
    </source>
</evidence>
<organism evidence="9 10">
    <name type="scientific">Parelaphostrongylus tenuis</name>
    <name type="common">Meningeal worm</name>
    <dbReference type="NCBI Taxonomy" id="148309"/>
    <lineage>
        <taxon>Eukaryota</taxon>
        <taxon>Metazoa</taxon>
        <taxon>Ecdysozoa</taxon>
        <taxon>Nematoda</taxon>
        <taxon>Chromadorea</taxon>
        <taxon>Rhabditida</taxon>
        <taxon>Rhabditina</taxon>
        <taxon>Rhabditomorpha</taxon>
        <taxon>Strongyloidea</taxon>
        <taxon>Metastrongylidae</taxon>
        <taxon>Parelaphostrongylus</taxon>
    </lineage>
</organism>
<keyword evidence="5" id="KW-0472">Membrane</keyword>
<accession>A0AAD5QXQ3</accession>
<evidence type="ECO:0000256" key="4">
    <source>
        <dbReference type="ARBA" id="ARBA00022737"/>
    </source>
</evidence>
<dbReference type="SUPFAM" id="SSF48403">
    <property type="entry name" value="Ankyrin repeat"/>
    <property type="match status" value="1"/>
</dbReference>
<evidence type="ECO:0000256" key="7">
    <source>
        <dbReference type="PROSITE-ProRule" id="PRU00023"/>
    </source>
</evidence>
<evidence type="ECO:0000313" key="10">
    <source>
        <dbReference type="Proteomes" id="UP001196413"/>
    </source>
</evidence>
<dbReference type="Proteomes" id="UP001196413">
    <property type="component" value="Unassembled WGS sequence"/>
</dbReference>
<keyword evidence="7" id="KW-0040">ANK repeat</keyword>
<name>A0AAD5QXQ3_PARTN</name>
<dbReference type="Pfam" id="PF12796">
    <property type="entry name" value="Ank_2"/>
    <property type="match status" value="1"/>
</dbReference>